<accession>A0A8X6LAI8</accession>
<evidence type="ECO:0000313" key="1">
    <source>
        <dbReference type="EMBL" id="GFR03701.1"/>
    </source>
</evidence>
<dbReference type="AlphaFoldDB" id="A0A8X6LAI8"/>
<evidence type="ECO:0000313" key="2">
    <source>
        <dbReference type="Proteomes" id="UP000887116"/>
    </source>
</evidence>
<keyword evidence="2" id="KW-1185">Reference proteome</keyword>
<dbReference type="EMBL" id="BMAO01025598">
    <property type="protein sequence ID" value="GFR03701.1"/>
    <property type="molecule type" value="Genomic_DNA"/>
</dbReference>
<name>A0A8X6LAI8_TRICU</name>
<dbReference type="Proteomes" id="UP000887116">
    <property type="component" value="Unassembled WGS sequence"/>
</dbReference>
<proteinExistence type="predicted"/>
<comment type="caution">
    <text evidence="1">The sequence shown here is derived from an EMBL/GenBank/DDBJ whole genome shotgun (WGS) entry which is preliminary data.</text>
</comment>
<protein>
    <submittedName>
        <fullName evidence="1">Uncharacterized protein</fullName>
    </submittedName>
</protein>
<gene>
    <name evidence="1" type="ORF">TNCT_431941</name>
</gene>
<sequence length="82" mass="9209">MQQRSQISVNIVASDWIKTIDYTPHPVPKSSNVSLQDSGSPTSINYARNASDDAINEHKTFANAILLKLEVCEIDWFYEAPK</sequence>
<organism evidence="1 2">
    <name type="scientific">Trichonephila clavata</name>
    <name type="common">Joro spider</name>
    <name type="synonym">Nephila clavata</name>
    <dbReference type="NCBI Taxonomy" id="2740835"/>
    <lineage>
        <taxon>Eukaryota</taxon>
        <taxon>Metazoa</taxon>
        <taxon>Ecdysozoa</taxon>
        <taxon>Arthropoda</taxon>
        <taxon>Chelicerata</taxon>
        <taxon>Arachnida</taxon>
        <taxon>Araneae</taxon>
        <taxon>Araneomorphae</taxon>
        <taxon>Entelegynae</taxon>
        <taxon>Araneoidea</taxon>
        <taxon>Nephilidae</taxon>
        <taxon>Trichonephila</taxon>
    </lineage>
</organism>
<reference evidence="1" key="1">
    <citation type="submission" date="2020-07" db="EMBL/GenBank/DDBJ databases">
        <title>Multicomponent nature underlies the extraordinary mechanical properties of spider dragline silk.</title>
        <authorList>
            <person name="Kono N."/>
            <person name="Nakamura H."/>
            <person name="Mori M."/>
            <person name="Yoshida Y."/>
            <person name="Ohtoshi R."/>
            <person name="Malay A.D."/>
            <person name="Moran D.A.P."/>
            <person name="Tomita M."/>
            <person name="Numata K."/>
            <person name="Arakawa K."/>
        </authorList>
    </citation>
    <scope>NUCLEOTIDE SEQUENCE</scope>
</reference>